<gene>
    <name evidence="1" type="ORF">GCM10011588_28530</name>
</gene>
<protein>
    <recommendedName>
        <fullName evidence="3">Phenylacetate--CoA ligase family protein</fullName>
    </recommendedName>
</protein>
<keyword evidence="2" id="KW-1185">Reference proteome</keyword>
<reference evidence="1" key="2">
    <citation type="submission" date="2020-09" db="EMBL/GenBank/DDBJ databases">
        <authorList>
            <person name="Sun Q."/>
            <person name="Zhou Y."/>
        </authorList>
    </citation>
    <scope>NUCLEOTIDE SEQUENCE</scope>
    <source>
        <strain evidence="1">CGMCC 4.3508</strain>
    </source>
</reference>
<comment type="caution">
    <text evidence="1">The sequence shown here is derived from an EMBL/GenBank/DDBJ whole genome shotgun (WGS) entry which is preliminary data.</text>
</comment>
<name>A0A917RKV7_9NOCA</name>
<evidence type="ECO:0008006" key="3">
    <source>
        <dbReference type="Google" id="ProtNLM"/>
    </source>
</evidence>
<sequence>MENMSGPVSELQRNRGLFVVPRAEEEGLAREWNFLWCDVAPPFYREKYRAAGFGPQRVPDRSEVPLTRAAELRADESRNAPFGSYRLIQPDDAVELSTWRDADGVPFLIFYGERDVRVRDEELTTVLSRFGVRAGDRFAHTRSGGLQTSCVSRVLSELGVAELAVGVPASDRDAAEHLDLWQLLQPNWFLITGHMLHRYLRVARRLGRDPATVFGNTTLVLMDPLYQFDEPRREMERRLGARIQVLELAPEVPAFIAGDCAEHAGLHLDADYLYLDIVDPVTGRPVPDGRRGHVVVTTVGLDSLWIRYDLERYGYIDRAPCACGRPGPRLIQLGRANHSVPIGDRVITPVDVRRGLDAEFDRRFTLSVRPGGALGVDIEAGADIADIADRLRAQLPVPVDVAAIPSAGSGDERNREQ</sequence>
<dbReference type="Proteomes" id="UP000638263">
    <property type="component" value="Unassembled WGS sequence"/>
</dbReference>
<proteinExistence type="predicted"/>
<accession>A0A917RKV7</accession>
<evidence type="ECO:0000313" key="1">
    <source>
        <dbReference type="EMBL" id="GGL12421.1"/>
    </source>
</evidence>
<dbReference type="Gene3D" id="3.40.50.12780">
    <property type="entry name" value="N-terminal domain of ligase-like"/>
    <property type="match status" value="1"/>
</dbReference>
<organism evidence="1 2">
    <name type="scientific">Nocardia jinanensis</name>
    <dbReference type="NCBI Taxonomy" id="382504"/>
    <lineage>
        <taxon>Bacteria</taxon>
        <taxon>Bacillati</taxon>
        <taxon>Actinomycetota</taxon>
        <taxon>Actinomycetes</taxon>
        <taxon>Mycobacteriales</taxon>
        <taxon>Nocardiaceae</taxon>
        <taxon>Nocardia</taxon>
    </lineage>
</organism>
<dbReference type="InterPro" id="IPR042099">
    <property type="entry name" value="ANL_N_sf"/>
</dbReference>
<dbReference type="PANTHER" id="PTHR43845:SF1">
    <property type="entry name" value="BLR5969 PROTEIN"/>
    <property type="match status" value="1"/>
</dbReference>
<dbReference type="PANTHER" id="PTHR43845">
    <property type="entry name" value="BLR5969 PROTEIN"/>
    <property type="match status" value="1"/>
</dbReference>
<dbReference type="EMBL" id="BMMH01000005">
    <property type="protein sequence ID" value="GGL12421.1"/>
    <property type="molecule type" value="Genomic_DNA"/>
</dbReference>
<dbReference type="AlphaFoldDB" id="A0A917RKV7"/>
<evidence type="ECO:0000313" key="2">
    <source>
        <dbReference type="Proteomes" id="UP000638263"/>
    </source>
</evidence>
<reference evidence="1" key="1">
    <citation type="journal article" date="2014" name="Int. J. Syst. Evol. Microbiol.">
        <title>Complete genome sequence of Corynebacterium casei LMG S-19264T (=DSM 44701T), isolated from a smear-ripened cheese.</title>
        <authorList>
            <consortium name="US DOE Joint Genome Institute (JGI-PGF)"/>
            <person name="Walter F."/>
            <person name="Albersmeier A."/>
            <person name="Kalinowski J."/>
            <person name="Ruckert C."/>
        </authorList>
    </citation>
    <scope>NUCLEOTIDE SEQUENCE</scope>
    <source>
        <strain evidence="1">CGMCC 4.3508</strain>
    </source>
</reference>